<dbReference type="Proteomes" id="UP000030746">
    <property type="component" value="Unassembled WGS sequence"/>
</dbReference>
<dbReference type="Gene3D" id="3.40.50.10140">
    <property type="entry name" value="Toll/interleukin-1 receptor homology (TIR) domain"/>
    <property type="match status" value="1"/>
</dbReference>
<evidence type="ECO:0000313" key="3">
    <source>
        <dbReference type="Proteomes" id="UP000030746"/>
    </source>
</evidence>
<dbReference type="OrthoDB" id="9978456at2759"/>
<dbReference type="GeneID" id="20251897"/>
<accession>V4ASA8</accession>
<dbReference type="AlphaFoldDB" id="V4ASA8"/>
<sequence>QLLTTVRDRIRAQNHKVWMDIDDMEGSTLQAMADAIENAEIVLICMSRKYKDSPNCRAEAEYAHQLRKKVIPLIMERGYRPDGWLGMILGAKLFYDFSGKYPFESKIEGLLKEI</sequence>
<dbReference type="CTD" id="20251897"/>
<dbReference type="OMA" id="MMENGYK"/>
<keyword evidence="3" id="KW-1185">Reference proteome</keyword>
<evidence type="ECO:0000313" key="2">
    <source>
        <dbReference type="EMBL" id="ESO96616.1"/>
    </source>
</evidence>
<dbReference type="PANTHER" id="PTHR46270">
    <property type="entry name" value="ARMADILLO-TYPE FOLD-RELATED"/>
    <property type="match status" value="1"/>
</dbReference>
<dbReference type="EMBL" id="KB201441">
    <property type="protein sequence ID" value="ESO96616.1"/>
    <property type="molecule type" value="Genomic_DNA"/>
</dbReference>
<dbReference type="Pfam" id="PF13676">
    <property type="entry name" value="TIR_2"/>
    <property type="match status" value="1"/>
</dbReference>
<dbReference type="PANTHER" id="PTHR46270:SF2">
    <property type="entry name" value="TIR DOMAIN-CONTAINING PROTEIN"/>
    <property type="match status" value="1"/>
</dbReference>
<feature type="non-terminal residue" evidence="2">
    <location>
        <position position="1"/>
    </location>
</feature>
<evidence type="ECO:0000259" key="1">
    <source>
        <dbReference type="Pfam" id="PF13676"/>
    </source>
</evidence>
<feature type="non-terminal residue" evidence="2">
    <location>
        <position position="114"/>
    </location>
</feature>
<feature type="domain" description="TIR" evidence="1">
    <location>
        <begin position="4"/>
        <end position="110"/>
    </location>
</feature>
<dbReference type="SUPFAM" id="SSF52200">
    <property type="entry name" value="Toll/Interleukin receptor TIR domain"/>
    <property type="match status" value="1"/>
</dbReference>
<dbReference type="InterPro" id="IPR035897">
    <property type="entry name" value="Toll_tir_struct_dom_sf"/>
</dbReference>
<protein>
    <recommendedName>
        <fullName evidence="1">TIR domain-containing protein</fullName>
    </recommendedName>
</protein>
<dbReference type="RefSeq" id="XP_009052687.1">
    <property type="nucleotide sequence ID" value="XM_009054439.1"/>
</dbReference>
<dbReference type="InterPro" id="IPR000157">
    <property type="entry name" value="TIR_dom"/>
</dbReference>
<dbReference type="HOGENOM" id="CLU_149025_0_0_1"/>
<dbReference type="KEGG" id="lgi:LOTGIDRAFT_69048"/>
<name>V4ASA8_LOTGI</name>
<gene>
    <name evidence="2" type="ORF">LOTGIDRAFT_69048</name>
</gene>
<organism evidence="2 3">
    <name type="scientific">Lottia gigantea</name>
    <name type="common">Giant owl limpet</name>
    <dbReference type="NCBI Taxonomy" id="225164"/>
    <lineage>
        <taxon>Eukaryota</taxon>
        <taxon>Metazoa</taxon>
        <taxon>Spiralia</taxon>
        <taxon>Lophotrochozoa</taxon>
        <taxon>Mollusca</taxon>
        <taxon>Gastropoda</taxon>
        <taxon>Patellogastropoda</taxon>
        <taxon>Lottioidea</taxon>
        <taxon>Lottiidae</taxon>
        <taxon>Lottia</taxon>
    </lineage>
</organism>
<reference evidence="2 3" key="1">
    <citation type="journal article" date="2013" name="Nature">
        <title>Insights into bilaterian evolution from three spiralian genomes.</title>
        <authorList>
            <person name="Simakov O."/>
            <person name="Marletaz F."/>
            <person name="Cho S.J."/>
            <person name="Edsinger-Gonzales E."/>
            <person name="Havlak P."/>
            <person name="Hellsten U."/>
            <person name="Kuo D.H."/>
            <person name="Larsson T."/>
            <person name="Lv J."/>
            <person name="Arendt D."/>
            <person name="Savage R."/>
            <person name="Osoegawa K."/>
            <person name="de Jong P."/>
            <person name="Grimwood J."/>
            <person name="Chapman J.A."/>
            <person name="Shapiro H."/>
            <person name="Aerts A."/>
            <person name="Otillar R.P."/>
            <person name="Terry A.Y."/>
            <person name="Boore J.L."/>
            <person name="Grigoriev I.V."/>
            <person name="Lindberg D.R."/>
            <person name="Seaver E.C."/>
            <person name="Weisblat D.A."/>
            <person name="Putnam N.H."/>
            <person name="Rokhsar D.S."/>
        </authorList>
    </citation>
    <scope>NUCLEOTIDE SEQUENCE [LARGE SCALE GENOMIC DNA]</scope>
</reference>
<dbReference type="GO" id="GO:0007165">
    <property type="term" value="P:signal transduction"/>
    <property type="evidence" value="ECO:0007669"/>
    <property type="project" value="InterPro"/>
</dbReference>
<proteinExistence type="predicted"/>